<dbReference type="InterPro" id="IPR047753">
    <property type="entry name" value="YtzI-like"/>
</dbReference>
<reference evidence="3 4" key="1">
    <citation type="submission" date="2019-07" db="EMBL/GenBank/DDBJ databases">
        <title>Whole genome shotgun sequence of Alkalibacillus haloalkaliphilus NBRC 103110.</title>
        <authorList>
            <person name="Hosoyama A."/>
            <person name="Uohara A."/>
            <person name="Ohji S."/>
            <person name="Ichikawa N."/>
        </authorList>
    </citation>
    <scope>NUCLEOTIDE SEQUENCE [LARGE SCALE GENOMIC DNA]</scope>
    <source>
        <strain evidence="3 4">NBRC 103110</strain>
    </source>
</reference>
<evidence type="ECO:0000256" key="2">
    <source>
        <dbReference type="SAM" id="Phobius"/>
    </source>
</evidence>
<keyword evidence="4" id="KW-1185">Reference proteome</keyword>
<proteinExistence type="predicted"/>
<sequence>MTTVLIISIVVIVIVTILTIVAISKGYAYSHQVDPLPGDESEEPKGTEKSEDK</sequence>
<feature type="compositionally biased region" description="Basic and acidic residues" evidence="1">
    <location>
        <begin position="43"/>
        <end position="53"/>
    </location>
</feature>
<protein>
    <recommendedName>
        <fullName evidence="5">YtzI protein</fullName>
    </recommendedName>
</protein>
<evidence type="ECO:0000256" key="1">
    <source>
        <dbReference type="SAM" id="MobiDB-lite"/>
    </source>
</evidence>
<dbReference type="NCBIfam" id="NF033232">
    <property type="entry name" value="small_YtzI"/>
    <property type="match status" value="1"/>
</dbReference>
<dbReference type="AlphaFoldDB" id="A0A511W575"/>
<dbReference type="Proteomes" id="UP000321440">
    <property type="component" value="Unassembled WGS sequence"/>
</dbReference>
<dbReference type="RefSeq" id="WP_146816595.1">
    <property type="nucleotide sequence ID" value="NZ_BJYA01000012.1"/>
</dbReference>
<name>A0A511W575_9BACI</name>
<keyword evidence="2" id="KW-0472">Membrane</keyword>
<feature type="transmembrane region" description="Helical" evidence="2">
    <location>
        <begin position="6"/>
        <end position="23"/>
    </location>
</feature>
<organism evidence="3 4">
    <name type="scientific">Alkalibacillus haloalkaliphilus</name>
    <dbReference type="NCBI Taxonomy" id="94136"/>
    <lineage>
        <taxon>Bacteria</taxon>
        <taxon>Bacillati</taxon>
        <taxon>Bacillota</taxon>
        <taxon>Bacilli</taxon>
        <taxon>Bacillales</taxon>
        <taxon>Bacillaceae</taxon>
        <taxon>Alkalibacillus</taxon>
    </lineage>
</organism>
<evidence type="ECO:0008006" key="5">
    <source>
        <dbReference type="Google" id="ProtNLM"/>
    </source>
</evidence>
<dbReference type="EMBL" id="BJYA01000012">
    <property type="protein sequence ID" value="GEN46097.1"/>
    <property type="molecule type" value="Genomic_DNA"/>
</dbReference>
<keyword evidence="2" id="KW-1133">Transmembrane helix</keyword>
<feature type="region of interest" description="Disordered" evidence="1">
    <location>
        <begin position="31"/>
        <end position="53"/>
    </location>
</feature>
<comment type="caution">
    <text evidence="3">The sequence shown here is derived from an EMBL/GenBank/DDBJ whole genome shotgun (WGS) entry which is preliminary data.</text>
</comment>
<evidence type="ECO:0000313" key="3">
    <source>
        <dbReference type="EMBL" id="GEN46097.1"/>
    </source>
</evidence>
<keyword evidence="2" id="KW-0812">Transmembrane</keyword>
<accession>A0A511W575</accession>
<evidence type="ECO:0000313" key="4">
    <source>
        <dbReference type="Proteomes" id="UP000321440"/>
    </source>
</evidence>
<gene>
    <name evidence="3" type="ORF">AHA02nite_18730</name>
</gene>